<dbReference type="PANTHER" id="PTHR41291:SF1">
    <property type="entry name" value="DNA ALKYLATION REPAIR PROTEIN"/>
    <property type="match status" value="1"/>
</dbReference>
<dbReference type="EMBL" id="BARS01051539">
    <property type="protein sequence ID" value="GAG46370.1"/>
    <property type="molecule type" value="Genomic_DNA"/>
</dbReference>
<dbReference type="InterPro" id="IPR014825">
    <property type="entry name" value="DNA_alkylation"/>
</dbReference>
<accession>X0XSY7</accession>
<gene>
    <name evidence="1" type="ORF">S01H1_76749</name>
</gene>
<sequence>MRKMQYENILKKLKALSNPKAVEGMARFGINPKSTYGVSVPNLRKMAKEIGRDHPLAQQLWDSGIHEARILASMIDDPNQVTKRQMDLWIKDFDSWDVCDQCCMNLLDKTP</sequence>
<evidence type="ECO:0008006" key="2">
    <source>
        <dbReference type="Google" id="ProtNLM"/>
    </source>
</evidence>
<name>X0XSY7_9ZZZZ</name>
<dbReference type="Pfam" id="PF08713">
    <property type="entry name" value="DNA_alkylation"/>
    <property type="match status" value="1"/>
</dbReference>
<dbReference type="InterPro" id="IPR016024">
    <property type="entry name" value="ARM-type_fold"/>
</dbReference>
<feature type="non-terminal residue" evidence="1">
    <location>
        <position position="111"/>
    </location>
</feature>
<evidence type="ECO:0000313" key="1">
    <source>
        <dbReference type="EMBL" id="GAG46370.1"/>
    </source>
</evidence>
<dbReference type="SUPFAM" id="SSF48371">
    <property type="entry name" value="ARM repeat"/>
    <property type="match status" value="1"/>
</dbReference>
<dbReference type="Gene3D" id="1.25.10.90">
    <property type="match status" value="1"/>
</dbReference>
<dbReference type="CDD" id="cd06561">
    <property type="entry name" value="AlkD_like"/>
    <property type="match status" value="1"/>
</dbReference>
<comment type="caution">
    <text evidence="1">The sequence shown here is derived from an EMBL/GenBank/DDBJ whole genome shotgun (WGS) entry which is preliminary data.</text>
</comment>
<organism evidence="1">
    <name type="scientific">marine sediment metagenome</name>
    <dbReference type="NCBI Taxonomy" id="412755"/>
    <lineage>
        <taxon>unclassified sequences</taxon>
        <taxon>metagenomes</taxon>
        <taxon>ecological metagenomes</taxon>
    </lineage>
</organism>
<proteinExistence type="predicted"/>
<reference evidence="1" key="1">
    <citation type="journal article" date="2014" name="Front. Microbiol.">
        <title>High frequency of phylogenetically diverse reductive dehalogenase-homologous genes in deep subseafloor sedimentary metagenomes.</title>
        <authorList>
            <person name="Kawai M."/>
            <person name="Futagami T."/>
            <person name="Toyoda A."/>
            <person name="Takaki Y."/>
            <person name="Nishi S."/>
            <person name="Hori S."/>
            <person name="Arai W."/>
            <person name="Tsubouchi T."/>
            <person name="Morono Y."/>
            <person name="Uchiyama I."/>
            <person name="Ito T."/>
            <person name="Fujiyama A."/>
            <person name="Inagaki F."/>
            <person name="Takami H."/>
        </authorList>
    </citation>
    <scope>NUCLEOTIDE SEQUENCE</scope>
    <source>
        <strain evidence="1">Expedition CK06-06</strain>
    </source>
</reference>
<dbReference type="PANTHER" id="PTHR41291">
    <property type="entry name" value="DNA ALKYLATION REPAIR PROTEIN"/>
    <property type="match status" value="1"/>
</dbReference>
<protein>
    <recommendedName>
        <fullName evidence="2">DNA alkylation repair enzyme</fullName>
    </recommendedName>
</protein>
<dbReference type="AlphaFoldDB" id="X0XSY7"/>